<feature type="transmembrane region" description="Helical" evidence="7">
    <location>
        <begin position="348"/>
        <end position="370"/>
    </location>
</feature>
<feature type="transmembrane region" description="Helical" evidence="7">
    <location>
        <begin position="466"/>
        <end position="485"/>
    </location>
</feature>
<feature type="domain" description="Cytochrome c-type biogenesis protein CcmF C-terminal" evidence="10">
    <location>
        <begin position="601"/>
        <end position="752"/>
    </location>
</feature>
<keyword evidence="5" id="KW-0201">Cytochrome c-type biogenesis</keyword>
<name>A0ABZ2LUS8_9BACT</name>
<keyword evidence="7" id="KW-1133">Transmembrane helix</keyword>
<dbReference type="CDD" id="cd16378">
    <property type="entry name" value="CcmH_N"/>
    <property type="match status" value="1"/>
</dbReference>
<feature type="transmembrane region" description="Helical" evidence="7">
    <location>
        <begin position="213"/>
        <end position="232"/>
    </location>
</feature>
<keyword evidence="7" id="KW-0732">Signal</keyword>
<evidence type="ECO:0000256" key="2">
    <source>
        <dbReference type="ARBA" id="ARBA00010342"/>
    </source>
</evidence>
<dbReference type="PANTHER" id="PTHR43653">
    <property type="entry name" value="CYTOCHROME C ASSEMBLY PROTEIN-RELATED"/>
    <property type="match status" value="1"/>
</dbReference>
<comment type="similarity">
    <text evidence="2 7">Belongs to the CcmH/CycL/Ccl2/NrfF family.</text>
</comment>
<feature type="transmembrane region" description="Helical" evidence="7">
    <location>
        <begin position="888"/>
        <end position="908"/>
    </location>
</feature>
<comment type="similarity">
    <text evidence="1">Belongs to the CcmF/CycK/Ccl1/NrfE/CcsA family.</text>
</comment>
<organism evidence="11 12">
    <name type="scientific">Pendulispora albinea</name>
    <dbReference type="NCBI Taxonomy" id="2741071"/>
    <lineage>
        <taxon>Bacteria</taxon>
        <taxon>Pseudomonadati</taxon>
        <taxon>Myxococcota</taxon>
        <taxon>Myxococcia</taxon>
        <taxon>Myxococcales</taxon>
        <taxon>Sorangiineae</taxon>
        <taxon>Pendulisporaceae</taxon>
        <taxon>Pendulispora</taxon>
    </lineage>
</organism>
<feature type="domain" description="CcmH/CycL/Ccl2/NrfF N-terminal" evidence="9">
    <location>
        <begin position="816"/>
        <end position="915"/>
    </location>
</feature>
<evidence type="ECO:0000259" key="9">
    <source>
        <dbReference type="Pfam" id="PF03918"/>
    </source>
</evidence>
<dbReference type="Gene3D" id="1.10.8.640">
    <property type="entry name" value="Cytochrome C biogenesis protein"/>
    <property type="match status" value="1"/>
</dbReference>
<dbReference type="InterPro" id="IPR003567">
    <property type="entry name" value="Cyt_c_biogenesis"/>
</dbReference>
<feature type="domain" description="Cytochrome c-type biogenesis protein CcmF C-terminal" evidence="10">
    <location>
        <begin position="415"/>
        <end position="514"/>
    </location>
</feature>
<dbReference type="InterPro" id="IPR002541">
    <property type="entry name" value="Cyt_c_assembly"/>
</dbReference>
<feature type="transmembrane region" description="Helical" evidence="7">
    <location>
        <begin position="277"/>
        <end position="296"/>
    </location>
</feature>
<dbReference type="InterPro" id="IPR038297">
    <property type="entry name" value="CcmH/CycL/NrfF/Ccl2_sf"/>
</dbReference>
<feature type="transmembrane region" description="Helical" evidence="7">
    <location>
        <begin position="252"/>
        <end position="268"/>
    </location>
</feature>
<evidence type="ECO:0000256" key="5">
    <source>
        <dbReference type="ARBA" id="ARBA00022748"/>
    </source>
</evidence>
<feature type="transmembrane region" description="Helical" evidence="7">
    <location>
        <begin position="12"/>
        <end position="32"/>
    </location>
</feature>
<feature type="transmembrane region" description="Helical" evidence="7">
    <location>
        <begin position="608"/>
        <end position="629"/>
    </location>
</feature>
<dbReference type="EMBL" id="CP089984">
    <property type="protein sequence ID" value="WXB14676.1"/>
    <property type="molecule type" value="Genomic_DNA"/>
</dbReference>
<feature type="domain" description="Cytochrome c assembly protein" evidence="8">
    <location>
        <begin position="97"/>
        <end position="299"/>
    </location>
</feature>
<feature type="transmembrane region" description="Helical" evidence="7">
    <location>
        <begin position="497"/>
        <end position="520"/>
    </location>
</feature>
<evidence type="ECO:0000313" key="11">
    <source>
        <dbReference type="EMBL" id="WXB14676.1"/>
    </source>
</evidence>
<sequence length="952" mass="104356">MWQTFPLFGSTLLLCVMVVASYTFGVAVAAGATGRPRTLQAARFGAYGTVVLIASCVLCLAYAFLSHDFRLRYVAHYSDRSMPIGFLLTALWGGQDGSLLWWLFLLSIYIGVCIFSLGKKHLALQPYIIATMMGVVLFFCVLMAFAANPFSTGIGGARGDGEGLNPLLQNFYMIIHPPSLYVGFVGCTIPFAFAVAALVTGRLDTEWIVAARKFTLFSWLFLGIGNTLGMLWAYEELGWGGYWAWDPVENAAFLPFLTSSAFVHSVMIQERRGMLKLWNVSLVSLTFFMTIFGTFLTRSGAIASVHSFAQSSIGTYFVYFLVLVVAVVLTLILYRWPELRSLPPTPRLRKAALITGWAMLGIAAPGAWALSHFLPWPVLTIPLLLGGVVYTGVEIVFRRMTMGLDTESERPEIESIFSREFTFVMNNWALLGFMVFVLVATTFPMISEAFWNEKVTVGPPYYNAWVQPIGLVIFFLMGAGSLFGWKKTSNDALKKNFMAPTIAFVVAIALHFAIGARLGFPAIVFSDPIYPGTLGQVLRAFNAVTPVLGFSLCVFNAAVIVQEFVLLFRARKKSRASEGTPAWLWYAGFFPGFLYTLMTLPASARRRYGGYVVHFGITLMVLGFTGHSWNVDREASMSPGQVYQLDDYSLEYMGPRMDVDNVKRMVFADFRVTKGGKLVGYVNPAKFIYKKMPESPTTEVAMLHSLRDDLYVVVGAINPQTKLASLQFHINPLVSWIWIGCMVLIFGSIVCMWPELAAEESRVWAVARGVAGATGSITLGIILAVLPATAHAQTQTRGGGGASSLHAGTVHIENPREREVFSAVRCMCGGCARDLLSTCACGNAEDAREAIRAKLAAGETKDQIVLAYSKEYGLDSLAVPPNSGALRAIYVVPLVAITAGGIGVFALFRRWRSNAVGVPDAGSAKLAARPLDGAKRDEYDARLDEELRKLDD</sequence>
<feature type="transmembrane region" description="Helical" evidence="7">
    <location>
        <begin position="428"/>
        <end position="446"/>
    </location>
</feature>
<keyword evidence="12" id="KW-1185">Reference proteome</keyword>
<feature type="transmembrane region" description="Helical" evidence="7">
    <location>
        <begin position="765"/>
        <end position="786"/>
    </location>
</feature>
<evidence type="ECO:0000313" key="12">
    <source>
        <dbReference type="Proteomes" id="UP001370348"/>
    </source>
</evidence>
<dbReference type="InterPro" id="IPR032523">
    <property type="entry name" value="CcmF_C"/>
</dbReference>
<feature type="transmembrane region" description="Helical" evidence="7">
    <location>
        <begin position="99"/>
        <end position="118"/>
    </location>
</feature>
<keyword evidence="7" id="KW-0812">Transmembrane</keyword>
<dbReference type="InterPro" id="IPR005616">
    <property type="entry name" value="CcmH/CycL/Ccl2/NrfF_N"/>
</dbReference>
<feature type="transmembrane region" description="Helical" evidence="7">
    <location>
        <begin position="376"/>
        <end position="397"/>
    </location>
</feature>
<feature type="transmembrane region" description="Helical" evidence="7">
    <location>
        <begin position="540"/>
        <end position="561"/>
    </location>
</feature>
<gene>
    <name evidence="11" type="primary">ccsA</name>
    <name evidence="11" type="ORF">LZC94_43495</name>
</gene>
<keyword evidence="3 7" id="KW-0349">Heme</keyword>
<dbReference type="PRINTS" id="PR01410">
    <property type="entry name" value="CCBIOGENESIS"/>
</dbReference>
<keyword evidence="7" id="KW-0472">Membrane</keyword>
<dbReference type="Pfam" id="PF03918">
    <property type="entry name" value="CcmH"/>
    <property type="match status" value="1"/>
</dbReference>
<feature type="transmembrane region" description="Helical" evidence="7">
    <location>
        <begin position="582"/>
        <end position="602"/>
    </location>
</feature>
<dbReference type="RefSeq" id="WP_394824301.1">
    <property type="nucleotide sequence ID" value="NZ_CP089984.1"/>
</dbReference>
<proteinExistence type="inferred from homology"/>
<feature type="transmembrane region" description="Helical" evidence="7">
    <location>
        <begin position="736"/>
        <end position="753"/>
    </location>
</feature>
<feature type="transmembrane region" description="Helical" evidence="7">
    <location>
        <begin position="127"/>
        <end position="147"/>
    </location>
</feature>
<accession>A0ABZ2LUS8</accession>
<evidence type="ECO:0000256" key="7">
    <source>
        <dbReference type="RuleBase" id="RU364112"/>
    </source>
</evidence>
<dbReference type="Pfam" id="PF01578">
    <property type="entry name" value="Cytochrom_C_asm"/>
    <property type="match status" value="1"/>
</dbReference>
<dbReference type="Proteomes" id="UP001370348">
    <property type="component" value="Chromosome"/>
</dbReference>
<evidence type="ECO:0000259" key="10">
    <source>
        <dbReference type="Pfam" id="PF16327"/>
    </source>
</evidence>
<evidence type="ECO:0000256" key="1">
    <source>
        <dbReference type="ARBA" id="ARBA00009186"/>
    </source>
</evidence>
<evidence type="ECO:0000256" key="4">
    <source>
        <dbReference type="ARBA" id="ARBA00022723"/>
    </source>
</evidence>
<feature type="transmembrane region" description="Helical" evidence="7">
    <location>
        <begin position="316"/>
        <end position="336"/>
    </location>
</feature>
<feature type="transmembrane region" description="Helical" evidence="7">
    <location>
        <begin position="44"/>
        <end position="65"/>
    </location>
</feature>
<dbReference type="PANTHER" id="PTHR43653:SF1">
    <property type="entry name" value="CYTOCHROME C-TYPE BIOGENESIS PROTEIN CCMF"/>
    <property type="match status" value="1"/>
</dbReference>
<evidence type="ECO:0000256" key="6">
    <source>
        <dbReference type="ARBA" id="ARBA00023004"/>
    </source>
</evidence>
<feature type="transmembrane region" description="Helical" evidence="7">
    <location>
        <begin position="180"/>
        <end position="201"/>
    </location>
</feature>
<keyword evidence="6 7" id="KW-0408">Iron</keyword>
<evidence type="ECO:0000256" key="3">
    <source>
        <dbReference type="ARBA" id="ARBA00022617"/>
    </source>
</evidence>
<reference evidence="11 12" key="1">
    <citation type="submission" date="2021-12" db="EMBL/GenBank/DDBJ databases">
        <title>Discovery of the Pendulisporaceae a myxobacterial family with distinct sporulation behavior and unique specialized metabolism.</title>
        <authorList>
            <person name="Garcia R."/>
            <person name="Popoff A."/>
            <person name="Bader C.D."/>
            <person name="Loehr J."/>
            <person name="Walesch S."/>
            <person name="Walt C."/>
            <person name="Boldt J."/>
            <person name="Bunk B."/>
            <person name="Haeckl F.J.F.P.J."/>
            <person name="Gunesch A.P."/>
            <person name="Birkelbach J."/>
            <person name="Nuebel U."/>
            <person name="Pietschmann T."/>
            <person name="Bach T."/>
            <person name="Mueller R."/>
        </authorList>
    </citation>
    <scope>NUCLEOTIDE SEQUENCE [LARGE SCALE GENOMIC DNA]</scope>
    <source>
        <strain evidence="11 12">MSr11954</strain>
    </source>
</reference>
<dbReference type="Pfam" id="PF16327">
    <property type="entry name" value="CcmF_C"/>
    <property type="match status" value="2"/>
</dbReference>
<evidence type="ECO:0000259" key="8">
    <source>
        <dbReference type="Pfam" id="PF01578"/>
    </source>
</evidence>
<comment type="function">
    <text evidence="7">Possible subunit of a heme lyase.</text>
</comment>
<keyword evidence="4 7" id="KW-0479">Metal-binding</keyword>
<comment type="caution">
    <text evidence="7">Lacks conserved residue(s) required for the propagation of feature annotation.</text>
</comment>
<protein>
    <recommendedName>
        <fullName evidence="7">Cytochrome c-type biogenesis protein</fullName>
    </recommendedName>
</protein>